<keyword evidence="14" id="KW-1185">Reference proteome</keyword>
<dbReference type="PANTHER" id="PTHR42713:SF3">
    <property type="entry name" value="TRANSCRIPTIONAL REGULATORY PROTEIN HPTR"/>
    <property type="match status" value="1"/>
</dbReference>
<keyword evidence="4 10" id="KW-0597">Phosphoprotein</keyword>
<dbReference type="InterPro" id="IPR018060">
    <property type="entry name" value="HTH_AraC"/>
</dbReference>
<dbReference type="InterPro" id="IPR011006">
    <property type="entry name" value="CheY-like_superfamily"/>
</dbReference>
<proteinExistence type="predicted"/>
<feature type="domain" description="Response regulatory" evidence="12">
    <location>
        <begin position="10"/>
        <end position="127"/>
    </location>
</feature>
<dbReference type="PROSITE" id="PS01124">
    <property type="entry name" value="HTH_ARAC_FAMILY_2"/>
    <property type="match status" value="1"/>
</dbReference>
<keyword evidence="3" id="KW-0963">Cytoplasm</keyword>
<dbReference type="InterPro" id="IPR009057">
    <property type="entry name" value="Homeodomain-like_sf"/>
</dbReference>
<dbReference type="SUPFAM" id="SSF52172">
    <property type="entry name" value="CheY-like"/>
    <property type="match status" value="1"/>
</dbReference>
<dbReference type="InterPro" id="IPR001789">
    <property type="entry name" value="Sig_transdc_resp-reg_receiver"/>
</dbReference>
<evidence type="ECO:0000256" key="4">
    <source>
        <dbReference type="ARBA" id="ARBA00022553"/>
    </source>
</evidence>
<dbReference type="EMBL" id="WSLF01000012">
    <property type="protein sequence ID" value="KAE9631338.1"/>
    <property type="molecule type" value="Genomic_DNA"/>
</dbReference>
<dbReference type="Pfam" id="PF00072">
    <property type="entry name" value="Response_reg"/>
    <property type="match status" value="1"/>
</dbReference>
<evidence type="ECO:0000256" key="5">
    <source>
        <dbReference type="ARBA" id="ARBA00023012"/>
    </source>
</evidence>
<accession>A0A7C8LDC4</accession>
<dbReference type="PROSITE" id="PS50110">
    <property type="entry name" value="RESPONSE_REGULATORY"/>
    <property type="match status" value="1"/>
</dbReference>
<keyword evidence="5" id="KW-0902">Two-component regulatory system</keyword>
<protein>
    <recommendedName>
        <fullName evidence="2">Stage 0 sporulation protein A homolog</fullName>
    </recommendedName>
</protein>
<evidence type="ECO:0000256" key="8">
    <source>
        <dbReference type="ARBA" id="ARBA00023163"/>
    </source>
</evidence>
<dbReference type="GO" id="GO:0000160">
    <property type="term" value="P:phosphorelay signal transduction system"/>
    <property type="evidence" value="ECO:0007669"/>
    <property type="project" value="UniProtKB-KW"/>
</dbReference>
<feature type="domain" description="HTH araC/xylS-type" evidence="11">
    <location>
        <begin position="432"/>
        <end position="530"/>
    </location>
</feature>
<evidence type="ECO:0000259" key="12">
    <source>
        <dbReference type="PROSITE" id="PS50110"/>
    </source>
</evidence>
<keyword evidence="8" id="KW-0804">Transcription</keyword>
<evidence type="ECO:0000256" key="3">
    <source>
        <dbReference type="ARBA" id="ARBA00022490"/>
    </source>
</evidence>
<comment type="subcellular location">
    <subcellularLocation>
        <location evidence="1">Cytoplasm</location>
    </subcellularLocation>
</comment>
<dbReference type="SMART" id="SM00342">
    <property type="entry name" value="HTH_ARAC"/>
    <property type="match status" value="1"/>
</dbReference>
<dbReference type="InterPro" id="IPR051552">
    <property type="entry name" value="HptR"/>
</dbReference>
<dbReference type="GO" id="GO:0005737">
    <property type="term" value="C:cytoplasm"/>
    <property type="evidence" value="ECO:0007669"/>
    <property type="project" value="UniProtKB-SubCell"/>
</dbReference>
<evidence type="ECO:0000256" key="1">
    <source>
        <dbReference type="ARBA" id="ARBA00004496"/>
    </source>
</evidence>
<dbReference type="Pfam" id="PF12833">
    <property type="entry name" value="HTH_18"/>
    <property type="match status" value="1"/>
</dbReference>
<comment type="caution">
    <text evidence="13">The sequence shown here is derived from an EMBL/GenBank/DDBJ whole genome shotgun (WGS) entry which is preliminary data.</text>
</comment>
<dbReference type="PANTHER" id="PTHR42713">
    <property type="entry name" value="HISTIDINE KINASE-RELATED"/>
    <property type="match status" value="1"/>
</dbReference>
<dbReference type="CDD" id="cd17536">
    <property type="entry name" value="REC_YesN-like"/>
    <property type="match status" value="1"/>
</dbReference>
<dbReference type="AlphaFoldDB" id="A0A7C8LDC4"/>
<evidence type="ECO:0000313" key="14">
    <source>
        <dbReference type="Proteomes" id="UP000483018"/>
    </source>
</evidence>
<evidence type="ECO:0000313" key="13">
    <source>
        <dbReference type="EMBL" id="KAE9631338.1"/>
    </source>
</evidence>
<keyword evidence="6" id="KW-0805">Transcription regulation</keyword>
<dbReference type="SMART" id="SM00448">
    <property type="entry name" value="REC"/>
    <property type="match status" value="1"/>
</dbReference>
<comment type="function">
    <text evidence="9">May play the central regulatory role in sporulation. It may be an element of the effector pathway responsible for the activation of sporulation genes in response to nutritional stress. Spo0A may act in concert with spo0H (a sigma factor) to control the expression of some genes that are critical to the sporulation process.</text>
</comment>
<dbReference type="GO" id="GO:0043565">
    <property type="term" value="F:sequence-specific DNA binding"/>
    <property type="evidence" value="ECO:0007669"/>
    <property type="project" value="InterPro"/>
</dbReference>
<name>A0A7C8LDC4_9FIRM</name>
<sequence>MSFGGTKMYKVLIVDDEMIVRIGLKSMIDWNAYEFEIIGESGNGEDAFNKFLTLKPDLVITDIKMPKKDGLWLTRKIKETNKDTQVIVLTCYDEFDYAREALKFQASDYILKAELEEDDLVATLKRIKEKLDREGKKEESHIQVDIKKEELALGRFLSIEKSEEDVIKDFSNLNIPIEGWNYCCFQLDFSISLHEGAYSQEQIKSMILACHELMINKLEEEKWIYLIKPFGNSITCFLAKEKIHERDIKLLFEFIKKSVEQYFNIAVTGVCTDIYSKALVLRAEIDWFYKAIDYLFYCNPGEMITSKVYHPKGKNVRTAFSQEYKKDWIHSIEESDLEKIDEILLKLINELKTNNIPSMDGKLYISHMLGDIIERFEFCLAQDEGEKIYEHPKYSLNTNHMSSLLQIMRDFSKEILERLEVSGTENSVYLIQKVKDYIDEHYQEKITLEDMADYVGLSKYYLSYLFKKEEGTNFVSYINKKRIEKAKEYLRDTNNTVSQIYDLVGFSDQQYFSKTFKKIVGMTVTEYRRNLK</sequence>
<gene>
    <name evidence="13" type="ORF">GND95_11285</name>
</gene>
<reference evidence="13 14" key="1">
    <citation type="submission" date="2019-12" db="EMBL/GenBank/DDBJ databases">
        <title>Defluviitalea raffinosedens, isolated from a biogas fermenter, genome sequencing and characterization.</title>
        <authorList>
            <person name="Rettenmaier R."/>
            <person name="Schneider M."/>
            <person name="Neuhaus K."/>
            <person name="Liebl W."/>
            <person name="Zverlov V."/>
        </authorList>
    </citation>
    <scope>NUCLEOTIDE SEQUENCE [LARGE SCALE GENOMIC DNA]</scope>
    <source>
        <strain evidence="13 14">249c-K6</strain>
    </source>
</reference>
<evidence type="ECO:0000259" key="11">
    <source>
        <dbReference type="PROSITE" id="PS01124"/>
    </source>
</evidence>
<dbReference type="Proteomes" id="UP000483018">
    <property type="component" value="Unassembled WGS sequence"/>
</dbReference>
<evidence type="ECO:0000256" key="6">
    <source>
        <dbReference type="ARBA" id="ARBA00023015"/>
    </source>
</evidence>
<evidence type="ECO:0000256" key="7">
    <source>
        <dbReference type="ARBA" id="ARBA00023125"/>
    </source>
</evidence>
<organism evidence="13 14">
    <name type="scientific">Defluviitalea raffinosedens</name>
    <dbReference type="NCBI Taxonomy" id="1450156"/>
    <lineage>
        <taxon>Bacteria</taxon>
        <taxon>Bacillati</taxon>
        <taxon>Bacillota</taxon>
        <taxon>Clostridia</taxon>
        <taxon>Lachnospirales</taxon>
        <taxon>Defluviitaleaceae</taxon>
        <taxon>Defluviitalea</taxon>
    </lineage>
</organism>
<keyword evidence="7" id="KW-0238">DNA-binding</keyword>
<evidence type="ECO:0000256" key="2">
    <source>
        <dbReference type="ARBA" id="ARBA00018672"/>
    </source>
</evidence>
<feature type="modified residue" description="4-aspartylphosphate" evidence="10">
    <location>
        <position position="62"/>
    </location>
</feature>
<evidence type="ECO:0000256" key="10">
    <source>
        <dbReference type="PROSITE-ProRule" id="PRU00169"/>
    </source>
</evidence>
<dbReference type="GO" id="GO:0003700">
    <property type="term" value="F:DNA-binding transcription factor activity"/>
    <property type="evidence" value="ECO:0007669"/>
    <property type="project" value="InterPro"/>
</dbReference>
<dbReference type="Gene3D" id="1.10.10.60">
    <property type="entry name" value="Homeodomain-like"/>
    <property type="match status" value="2"/>
</dbReference>
<dbReference type="SUPFAM" id="SSF46689">
    <property type="entry name" value="Homeodomain-like"/>
    <property type="match status" value="2"/>
</dbReference>
<dbReference type="Gene3D" id="3.40.50.2300">
    <property type="match status" value="1"/>
</dbReference>
<evidence type="ECO:0000256" key="9">
    <source>
        <dbReference type="ARBA" id="ARBA00024867"/>
    </source>
</evidence>